<reference evidence="2 3" key="1">
    <citation type="journal article" date="2019" name="Sci. Rep.">
        <title>Orb-weaving spider Araneus ventricosus genome elucidates the spidroin gene catalogue.</title>
        <authorList>
            <person name="Kono N."/>
            <person name="Nakamura H."/>
            <person name="Ohtoshi R."/>
            <person name="Moran D.A.P."/>
            <person name="Shinohara A."/>
            <person name="Yoshida Y."/>
            <person name="Fujiwara M."/>
            <person name="Mori M."/>
            <person name="Tomita M."/>
            <person name="Arakawa K."/>
        </authorList>
    </citation>
    <scope>NUCLEOTIDE SEQUENCE [LARGE SCALE GENOMIC DNA]</scope>
</reference>
<evidence type="ECO:0000256" key="1">
    <source>
        <dbReference type="SAM" id="MobiDB-lite"/>
    </source>
</evidence>
<protein>
    <submittedName>
        <fullName evidence="2">Uncharacterized protein</fullName>
    </submittedName>
</protein>
<comment type="caution">
    <text evidence="2">The sequence shown here is derived from an EMBL/GenBank/DDBJ whole genome shotgun (WGS) entry which is preliminary data.</text>
</comment>
<gene>
    <name evidence="2" type="ORF">AVEN_131917_1</name>
</gene>
<proteinExistence type="predicted"/>
<dbReference type="Proteomes" id="UP000499080">
    <property type="component" value="Unassembled WGS sequence"/>
</dbReference>
<name>A0A4Y2MH94_ARAVE</name>
<dbReference type="AlphaFoldDB" id="A0A4Y2MH94"/>
<evidence type="ECO:0000313" key="2">
    <source>
        <dbReference type="EMBL" id="GBN26518.1"/>
    </source>
</evidence>
<sequence>MNAKAPERSDLLGAEGQNEVGDRKGNLKWRYALPALASLKNDHCNSLDTEVGILIAITGLGLTPPAGDTYHHLSSHQNLSSMRIFDENWTDLGKKFGNPMPDVLHLAYSVMKLKYDPEEEERCSLTTRGEGGDGWESVRGGGPVLKAEE</sequence>
<evidence type="ECO:0000313" key="3">
    <source>
        <dbReference type="Proteomes" id="UP000499080"/>
    </source>
</evidence>
<accession>A0A4Y2MH94</accession>
<feature type="region of interest" description="Disordered" evidence="1">
    <location>
        <begin position="122"/>
        <end position="149"/>
    </location>
</feature>
<dbReference type="EMBL" id="BGPR01007394">
    <property type="protein sequence ID" value="GBN26518.1"/>
    <property type="molecule type" value="Genomic_DNA"/>
</dbReference>
<keyword evidence="3" id="KW-1185">Reference proteome</keyword>
<organism evidence="2 3">
    <name type="scientific">Araneus ventricosus</name>
    <name type="common">Orbweaver spider</name>
    <name type="synonym">Epeira ventricosa</name>
    <dbReference type="NCBI Taxonomy" id="182803"/>
    <lineage>
        <taxon>Eukaryota</taxon>
        <taxon>Metazoa</taxon>
        <taxon>Ecdysozoa</taxon>
        <taxon>Arthropoda</taxon>
        <taxon>Chelicerata</taxon>
        <taxon>Arachnida</taxon>
        <taxon>Araneae</taxon>
        <taxon>Araneomorphae</taxon>
        <taxon>Entelegynae</taxon>
        <taxon>Araneoidea</taxon>
        <taxon>Araneidae</taxon>
        <taxon>Araneus</taxon>
    </lineage>
</organism>